<evidence type="ECO:0000256" key="4">
    <source>
        <dbReference type="ARBA" id="ARBA00023136"/>
    </source>
</evidence>
<evidence type="ECO:0000256" key="3">
    <source>
        <dbReference type="ARBA" id="ARBA00022989"/>
    </source>
</evidence>
<dbReference type="InterPro" id="IPR050367">
    <property type="entry name" value="APC_superfamily"/>
</dbReference>
<feature type="transmembrane region" description="Helical" evidence="6">
    <location>
        <begin position="337"/>
        <end position="361"/>
    </location>
</feature>
<evidence type="ECO:0000256" key="2">
    <source>
        <dbReference type="ARBA" id="ARBA00022692"/>
    </source>
</evidence>
<dbReference type="PANTHER" id="PTHR42770:SF16">
    <property type="entry name" value="AMINO ACID PERMEASE"/>
    <property type="match status" value="1"/>
</dbReference>
<feature type="transmembrane region" description="Helical" evidence="6">
    <location>
        <begin position="407"/>
        <end position="428"/>
    </location>
</feature>
<feature type="transmembrane region" description="Helical" evidence="6">
    <location>
        <begin position="203"/>
        <end position="228"/>
    </location>
</feature>
<comment type="caution">
    <text evidence="7">The sequence shown here is derived from an EMBL/GenBank/DDBJ whole genome shotgun (WGS) entry which is preliminary data.</text>
</comment>
<name>A0ABT4BE06_9ACTN</name>
<comment type="subcellular location">
    <subcellularLocation>
        <location evidence="1">Membrane</location>
        <topology evidence="1">Multi-pass membrane protein</topology>
    </subcellularLocation>
</comment>
<dbReference type="Gene3D" id="1.20.1740.10">
    <property type="entry name" value="Amino acid/polyamine transporter I"/>
    <property type="match status" value="1"/>
</dbReference>
<feature type="transmembrane region" description="Helical" evidence="6">
    <location>
        <begin position="87"/>
        <end position="114"/>
    </location>
</feature>
<evidence type="ECO:0000256" key="5">
    <source>
        <dbReference type="SAM" id="MobiDB-lite"/>
    </source>
</evidence>
<feature type="transmembrane region" description="Helical" evidence="6">
    <location>
        <begin position="367"/>
        <end position="395"/>
    </location>
</feature>
<keyword evidence="2 6" id="KW-0812">Transmembrane</keyword>
<feature type="compositionally biased region" description="Low complexity" evidence="5">
    <location>
        <begin position="495"/>
        <end position="505"/>
    </location>
</feature>
<keyword evidence="8" id="KW-1185">Reference proteome</keyword>
<feature type="transmembrane region" description="Helical" evidence="6">
    <location>
        <begin position="287"/>
        <end position="317"/>
    </location>
</feature>
<feature type="transmembrane region" description="Helical" evidence="6">
    <location>
        <begin position="21"/>
        <end position="44"/>
    </location>
</feature>
<dbReference type="PANTHER" id="PTHR42770">
    <property type="entry name" value="AMINO ACID TRANSPORTER-RELATED"/>
    <property type="match status" value="1"/>
</dbReference>
<sequence>MRPHPASLRQHATRHRLSTTRLTFHGLGAVTPLTIIIGAVPLGFGQLHQIATPAGYLLAAAILGIFATGLSTVAAHLPHAGALHSYVAAGLGAPAAGAAAIIALIAYSTILVGLFGAFGPAADRALRPAATDHAWWALWAVLAWAMIAVLTQLKARTNMLLLTILVTAEISYVLALNVVLLAHPADGYPLEAINPAPLLSPTGMGSLMGAITGLIGFEVPLAFALIAVHRTTTVRRAIRTILATTGLLYASTGLIMTITAGPGRIIALAQQHPTDLYFVLAAPHVPAWVIQLGVWLFATSLFAAMLAFATTIGRYTLTLARDGKLPPWLAITRHDEVPVTAGITQSALTLLALAVCVTAGADPAKDLFFYGTTAGGLGVLTCMTLAAVAVVAHLHRHPHGEKWRRRRLAPITATFLLIVITALSTLYFGDLVRTTDPVKTWAPALVYLAAGVSGALWIRRQQQQPSVEHLPTLPGAEAVPAPRPAAGITAGSAHPQPGRQGRQQP</sequence>
<feature type="transmembrane region" description="Helical" evidence="6">
    <location>
        <begin position="134"/>
        <end position="153"/>
    </location>
</feature>
<protein>
    <submittedName>
        <fullName evidence="7">APC family permease</fullName>
    </submittedName>
</protein>
<dbReference type="PIRSF" id="PIRSF006060">
    <property type="entry name" value="AA_transporter"/>
    <property type="match status" value="1"/>
</dbReference>
<gene>
    <name evidence="7" type="ORF">OWR29_39180</name>
</gene>
<dbReference type="RefSeq" id="WP_267568613.1">
    <property type="nucleotide sequence ID" value="NZ_JAPNTZ010000018.1"/>
</dbReference>
<dbReference type="Proteomes" id="UP001151002">
    <property type="component" value="Unassembled WGS sequence"/>
</dbReference>
<accession>A0ABT4BE06</accession>
<feature type="transmembrane region" description="Helical" evidence="6">
    <location>
        <begin position="56"/>
        <end position="75"/>
    </location>
</feature>
<organism evidence="7 8">
    <name type="scientific">Paractinoplanes pyxinae</name>
    <dbReference type="NCBI Taxonomy" id="2997416"/>
    <lineage>
        <taxon>Bacteria</taxon>
        <taxon>Bacillati</taxon>
        <taxon>Actinomycetota</taxon>
        <taxon>Actinomycetes</taxon>
        <taxon>Micromonosporales</taxon>
        <taxon>Micromonosporaceae</taxon>
        <taxon>Paractinoplanes</taxon>
    </lineage>
</organism>
<dbReference type="EMBL" id="JAPNTZ010000018">
    <property type="protein sequence ID" value="MCY1144055.1"/>
    <property type="molecule type" value="Genomic_DNA"/>
</dbReference>
<proteinExistence type="predicted"/>
<evidence type="ECO:0000313" key="8">
    <source>
        <dbReference type="Proteomes" id="UP001151002"/>
    </source>
</evidence>
<keyword evidence="3 6" id="KW-1133">Transmembrane helix</keyword>
<evidence type="ECO:0000256" key="1">
    <source>
        <dbReference type="ARBA" id="ARBA00004141"/>
    </source>
</evidence>
<evidence type="ECO:0000256" key="6">
    <source>
        <dbReference type="SAM" id="Phobius"/>
    </source>
</evidence>
<evidence type="ECO:0000313" key="7">
    <source>
        <dbReference type="EMBL" id="MCY1144055.1"/>
    </source>
</evidence>
<keyword evidence="4 6" id="KW-0472">Membrane</keyword>
<feature type="transmembrane region" description="Helical" evidence="6">
    <location>
        <begin position="440"/>
        <end position="458"/>
    </location>
</feature>
<reference evidence="7" key="1">
    <citation type="submission" date="2022-11" db="EMBL/GenBank/DDBJ databases">
        <authorList>
            <person name="Somphong A."/>
            <person name="Phongsopitanun W."/>
        </authorList>
    </citation>
    <scope>NUCLEOTIDE SEQUENCE</scope>
    <source>
        <strain evidence="7">Pm04-4</strain>
    </source>
</reference>
<feature type="region of interest" description="Disordered" evidence="5">
    <location>
        <begin position="472"/>
        <end position="505"/>
    </location>
</feature>
<feature type="transmembrane region" description="Helical" evidence="6">
    <location>
        <begin position="160"/>
        <end position="183"/>
    </location>
</feature>
<feature type="transmembrane region" description="Helical" evidence="6">
    <location>
        <begin position="240"/>
        <end position="267"/>
    </location>
</feature>